<comment type="caution">
    <text evidence="2">The sequence shown here is derived from an EMBL/GenBank/DDBJ whole genome shotgun (WGS) entry which is preliminary data.</text>
</comment>
<sequence>MKRNDGRDIGIEESPTKLIKLFGEINGHFKGKRKKIFGYPVFMLMEICFVDFMMIEIILDYQLKKRGRNFQIRDFSAF</sequence>
<organism evidence="2 3">
    <name type="scientific">Candidatus Methanofastidiosum methylothiophilum</name>
    <dbReference type="NCBI Taxonomy" id="1705564"/>
    <lineage>
        <taxon>Archaea</taxon>
        <taxon>Methanobacteriati</taxon>
        <taxon>Methanobacteriota</taxon>
        <taxon>Stenosarchaea group</taxon>
        <taxon>Candidatus Methanofastidiosia</taxon>
        <taxon>Candidatus Methanofastidiosales</taxon>
        <taxon>Candidatus Methanofastidiosaceae</taxon>
        <taxon>Candidatus Methanofastidiosum</taxon>
    </lineage>
</organism>
<dbReference type="EMBL" id="LNGD01000017">
    <property type="protein sequence ID" value="KYC53167.1"/>
    <property type="molecule type" value="Genomic_DNA"/>
</dbReference>
<keyword evidence="1" id="KW-1133">Transmembrane helix</keyword>
<feature type="transmembrane region" description="Helical" evidence="1">
    <location>
        <begin position="36"/>
        <end position="59"/>
    </location>
</feature>
<keyword evidence="1" id="KW-0472">Membrane</keyword>
<reference evidence="2 3" key="1">
    <citation type="journal article" date="2016" name="ISME J.">
        <title>Chasing the elusive Euryarchaeota class WSA2: genomes reveal a uniquely fastidious methyl-reducing methanogen.</title>
        <authorList>
            <person name="Nobu M.K."/>
            <person name="Narihiro T."/>
            <person name="Kuroda K."/>
            <person name="Mei R."/>
            <person name="Liu W.T."/>
        </authorList>
    </citation>
    <scope>NUCLEOTIDE SEQUENCE [LARGE SCALE GENOMIC DNA]</scope>
    <source>
        <strain evidence="2">U1lsi0528_Bin089</strain>
    </source>
</reference>
<evidence type="ECO:0000313" key="3">
    <source>
        <dbReference type="Proteomes" id="UP000075578"/>
    </source>
</evidence>
<protein>
    <submittedName>
        <fullName evidence="2">Uncharacterized protein</fullName>
    </submittedName>
</protein>
<gene>
    <name evidence="2" type="ORF">AMQ74_00499</name>
</gene>
<evidence type="ECO:0000313" key="2">
    <source>
        <dbReference type="EMBL" id="KYC53167.1"/>
    </source>
</evidence>
<dbReference type="AlphaFoldDB" id="A0A150J7H0"/>
<dbReference type="Proteomes" id="UP000075578">
    <property type="component" value="Unassembled WGS sequence"/>
</dbReference>
<keyword evidence="1" id="KW-0812">Transmembrane</keyword>
<name>A0A150J7H0_9EURY</name>
<evidence type="ECO:0000256" key="1">
    <source>
        <dbReference type="SAM" id="Phobius"/>
    </source>
</evidence>
<accession>A0A150J7H0</accession>
<proteinExistence type="predicted"/>